<name>A0AAU7G875_9MICO</name>
<dbReference type="CDD" id="cd06223">
    <property type="entry name" value="PRTases_typeI"/>
    <property type="match status" value="1"/>
</dbReference>
<dbReference type="Pfam" id="PF00156">
    <property type="entry name" value="Pribosyltran"/>
    <property type="match status" value="1"/>
</dbReference>
<reference evidence="3" key="1">
    <citation type="submission" date="2024-05" db="EMBL/GenBank/DDBJ databases">
        <title>The Natural Products Discovery Center: Release of the First 8490 Sequenced Strains for Exploring Actinobacteria Biosynthetic Diversity.</title>
        <authorList>
            <person name="Kalkreuter E."/>
            <person name="Kautsar S.A."/>
            <person name="Yang D."/>
            <person name="Bader C.D."/>
            <person name="Teijaro C.N."/>
            <person name="Fluegel L."/>
            <person name="Davis C.M."/>
            <person name="Simpson J.R."/>
            <person name="Lauterbach L."/>
            <person name="Steele A.D."/>
            <person name="Gui C."/>
            <person name="Meng S."/>
            <person name="Li G."/>
            <person name="Viehrig K."/>
            <person name="Ye F."/>
            <person name="Su P."/>
            <person name="Kiefer A.F."/>
            <person name="Nichols A."/>
            <person name="Cepeda A.J."/>
            <person name="Yan W."/>
            <person name="Fan B."/>
            <person name="Jiang Y."/>
            <person name="Adhikari A."/>
            <person name="Zheng C.-J."/>
            <person name="Schuster L."/>
            <person name="Cowan T.M."/>
            <person name="Smanski M.J."/>
            <person name="Chevrette M.G."/>
            <person name="de Carvalho L.P.S."/>
            <person name="Shen B."/>
        </authorList>
    </citation>
    <scope>NUCLEOTIDE SEQUENCE</scope>
    <source>
        <strain evidence="3">NPDC080035</strain>
    </source>
</reference>
<keyword evidence="3" id="KW-0808">Transferase</keyword>
<evidence type="ECO:0000256" key="1">
    <source>
        <dbReference type="ARBA" id="ARBA00008007"/>
    </source>
</evidence>
<sequence>MTTTNLLPPAVHDALLDAAAILLPVRCAGCAAPDRAVCDRCSLALEAHPSRTELGSLGVWAALDYEGVARAVLLAYKERGRTDAAPALAAALRPAVVAAQREHAAVTAATAATAETADPRPSARGSALLPVLIPSTRQAWRTRGYHPTGLVLARSRILVPPLWHALRLTRQTADQAGMSGAARAANREASMVASPRLRGRACLLVDDIVTTGATLLEAAKAIRSAGGTVAGAAAIARTPLRSG</sequence>
<feature type="domain" description="Phosphoribosyltransferase" evidence="2">
    <location>
        <begin position="189"/>
        <end position="237"/>
    </location>
</feature>
<dbReference type="PANTHER" id="PTHR47505">
    <property type="entry name" value="DNA UTILIZATION PROTEIN YHGH"/>
    <property type="match status" value="1"/>
</dbReference>
<dbReference type="InterPro" id="IPR051910">
    <property type="entry name" value="ComF/GntX_DNA_util-trans"/>
</dbReference>
<evidence type="ECO:0000313" key="3">
    <source>
        <dbReference type="EMBL" id="XBM46884.1"/>
    </source>
</evidence>
<proteinExistence type="inferred from homology"/>
<dbReference type="EMBL" id="CP157390">
    <property type="protein sequence ID" value="XBM46884.1"/>
    <property type="molecule type" value="Genomic_DNA"/>
</dbReference>
<comment type="similarity">
    <text evidence="1">Belongs to the ComF/GntX family.</text>
</comment>
<protein>
    <submittedName>
        <fullName evidence="3">Phosphoribosyltransferase family protein</fullName>
    </submittedName>
</protein>
<dbReference type="PANTHER" id="PTHR47505:SF1">
    <property type="entry name" value="DNA UTILIZATION PROTEIN YHGH"/>
    <property type="match status" value="1"/>
</dbReference>
<dbReference type="InterPro" id="IPR000836">
    <property type="entry name" value="PRTase_dom"/>
</dbReference>
<dbReference type="InterPro" id="IPR029057">
    <property type="entry name" value="PRTase-like"/>
</dbReference>
<evidence type="ECO:0000259" key="2">
    <source>
        <dbReference type="Pfam" id="PF00156"/>
    </source>
</evidence>
<dbReference type="SUPFAM" id="SSF53271">
    <property type="entry name" value="PRTase-like"/>
    <property type="match status" value="1"/>
</dbReference>
<dbReference type="Gene3D" id="3.40.50.2020">
    <property type="match status" value="1"/>
</dbReference>
<gene>
    <name evidence="3" type="ORF">AAME72_12405</name>
</gene>
<accession>A0AAU7G875</accession>
<dbReference type="GO" id="GO:0016757">
    <property type="term" value="F:glycosyltransferase activity"/>
    <property type="evidence" value="ECO:0007669"/>
    <property type="project" value="UniProtKB-KW"/>
</dbReference>
<dbReference type="RefSeq" id="WP_348786863.1">
    <property type="nucleotide sequence ID" value="NZ_CP157390.1"/>
</dbReference>
<dbReference type="AlphaFoldDB" id="A0AAU7G875"/>
<keyword evidence="3" id="KW-0328">Glycosyltransferase</keyword>
<organism evidence="3">
    <name type="scientific">Leifsonia sp. NPDC080035</name>
    <dbReference type="NCBI Taxonomy" id="3143936"/>
    <lineage>
        <taxon>Bacteria</taxon>
        <taxon>Bacillati</taxon>
        <taxon>Actinomycetota</taxon>
        <taxon>Actinomycetes</taxon>
        <taxon>Micrococcales</taxon>
        <taxon>Microbacteriaceae</taxon>
        <taxon>Leifsonia</taxon>
    </lineage>
</organism>